<dbReference type="RefSeq" id="WP_115662394.1">
    <property type="nucleotide sequence ID" value="NZ_LT991976.1"/>
</dbReference>
<evidence type="ECO:0000313" key="2">
    <source>
        <dbReference type="EMBL" id="SPK72656.1"/>
    </source>
</evidence>
<reference evidence="2 3" key="1">
    <citation type="submission" date="2018-01" db="EMBL/GenBank/DDBJ databases">
        <authorList>
            <person name="Gaut B.S."/>
            <person name="Morton B.R."/>
            <person name="Clegg M.T."/>
            <person name="Duvall M.R."/>
        </authorList>
    </citation>
    <scope>NUCLEOTIDE SEQUENCE [LARGE SCALE GENOMIC DNA]</scope>
    <source>
        <strain evidence="2">Cupriavidus taiwanensis LMG 19425</strain>
    </source>
</reference>
<gene>
    <name evidence="2" type="ORF">CT19425_80034</name>
</gene>
<dbReference type="Proteomes" id="UP000255505">
    <property type="component" value="Chromosome I"/>
</dbReference>
<evidence type="ECO:0000256" key="1">
    <source>
        <dbReference type="SAM" id="MobiDB-lite"/>
    </source>
</evidence>
<evidence type="ECO:0000313" key="3">
    <source>
        <dbReference type="Proteomes" id="UP000255505"/>
    </source>
</evidence>
<protein>
    <submittedName>
        <fullName evidence="2">Uncharacterized protein</fullName>
    </submittedName>
</protein>
<dbReference type="EMBL" id="LT991976">
    <property type="protein sequence ID" value="SPK72656.1"/>
    <property type="molecule type" value="Genomic_DNA"/>
</dbReference>
<dbReference type="AlphaFoldDB" id="A0A375ICZ1"/>
<name>A0A375ICZ1_9BURK</name>
<organism evidence="2 3">
    <name type="scientific">Cupriavidus taiwanensis</name>
    <dbReference type="NCBI Taxonomy" id="164546"/>
    <lineage>
        <taxon>Bacteria</taxon>
        <taxon>Pseudomonadati</taxon>
        <taxon>Pseudomonadota</taxon>
        <taxon>Betaproteobacteria</taxon>
        <taxon>Burkholderiales</taxon>
        <taxon>Burkholderiaceae</taxon>
        <taxon>Cupriavidus</taxon>
    </lineage>
</organism>
<accession>A0A375ICZ1</accession>
<sequence length="73" mass="8178">MIAKKELGRTQGPSTPQPIASGNYMTNDDHWISRLLELAARHAHLGVSADLASLTRDELRGVYRFLMRIEETA</sequence>
<proteinExistence type="predicted"/>
<feature type="region of interest" description="Disordered" evidence="1">
    <location>
        <begin position="1"/>
        <end position="23"/>
    </location>
</feature>
<feature type="compositionally biased region" description="Polar residues" evidence="1">
    <location>
        <begin position="11"/>
        <end position="23"/>
    </location>
</feature>